<dbReference type="PANTHER" id="PTHR38743">
    <property type="entry name" value="SIMILAR TO GLYOXYLASE I FAMILY PROTEIN"/>
    <property type="match status" value="1"/>
</dbReference>
<gene>
    <name evidence="2" type="ORF">SAMN05660284_01008</name>
</gene>
<dbReference type="OrthoDB" id="4827574at2"/>
<sequence>MHKEFRLSKNQIRALAEGYGLCVVSDKITVDGLPVGFACREEPQDEADSGWRFLSGTESDAYIDNTKNFSVLDINVVANYDEGIIALLDEPIGAEFDRDENGAFLDANE</sequence>
<dbReference type="RefSeq" id="WP_091192276.1">
    <property type="nucleotide sequence ID" value="NZ_FOVE01000005.1"/>
</dbReference>
<dbReference type="EMBL" id="FOVE01000005">
    <property type="protein sequence ID" value="SFN24691.1"/>
    <property type="molecule type" value="Genomic_DNA"/>
</dbReference>
<evidence type="ECO:0000259" key="1">
    <source>
        <dbReference type="Pfam" id="PF09951"/>
    </source>
</evidence>
<accession>A0A1I4XFJ2</accession>
<feature type="domain" description="Immunity protein Imm33" evidence="1">
    <location>
        <begin position="22"/>
        <end position="105"/>
    </location>
</feature>
<evidence type="ECO:0000313" key="3">
    <source>
        <dbReference type="Proteomes" id="UP000242869"/>
    </source>
</evidence>
<evidence type="ECO:0000313" key="2">
    <source>
        <dbReference type="EMBL" id="SFN24691.1"/>
    </source>
</evidence>
<dbReference type="AlphaFoldDB" id="A0A1I4XFJ2"/>
<proteinExistence type="predicted"/>
<protein>
    <recommendedName>
        <fullName evidence="1">Immunity protein Imm33 domain-containing protein</fullName>
    </recommendedName>
</protein>
<dbReference type="Pfam" id="PF09951">
    <property type="entry name" value="Imm33"/>
    <property type="match status" value="1"/>
</dbReference>
<dbReference type="Proteomes" id="UP000242869">
    <property type="component" value="Unassembled WGS sequence"/>
</dbReference>
<organism evidence="2 3">
    <name type="scientific">Formivibrio citricus</name>
    <dbReference type="NCBI Taxonomy" id="83765"/>
    <lineage>
        <taxon>Bacteria</taxon>
        <taxon>Pseudomonadati</taxon>
        <taxon>Pseudomonadota</taxon>
        <taxon>Betaproteobacteria</taxon>
        <taxon>Neisseriales</taxon>
        <taxon>Chitinibacteraceae</taxon>
        <taxon>Formivibrio</taxon>
    </lineage>
</organism>
<dbReference type="InterPro" id="IPR018689">
    <property type="entry name" value="Imm33_dom"/>
</dbReference>
<keyword evidence="3" id="KW-1185">Reference proteome</keyword>
<dbReference type="STRING" id="83765.SAMN05660284_01008"/>
<dbReference type="PANTHER" id="PTHR38743:SF2">
    <property type="entry name" value="DUF2185 DOMAIN-CONTAINING PROTEIN"/>
    <property type="match status" value="1"/>
</dbReference>
<name>A0A1I4XFJ2_9NEIS</name>
<reference evidence="3" key="1">
    <citation type="submission" date="2016-10" db="EMBL/GenBank/DDBJ databases">
        <authorList>
            <person name="Varghese N."/>
            <person name="Submissions S."/>
        </authorList>
    </citation>
    <scope>NUCLEOTIDE SEQUENCE [LARGE SCALE GENOMIC DNA]</scope>
    <source>
        <strain evidence="3">DSM 6150</strain>
    </source>
</reference>